<dbReference type="Proteomes" id="UP000035212">
    <property type="component" value="Chromosome"/>
</dbReference>
<reference evidence="5 6" key="1">
    <citation type="journal article" date="2015" name="Stand. Genomic Sci.">
        <title>Complete genome of Pseudomonas chlororaphis strain UFB2, a soil bacterium with antibacterial activity against bacterial canker pathogen of tomato.</title>
        <authorList>
            <person name="Deng P."/>
            <person name="Wang X."/>
            <person name="Baird S.M."/>
            <person name="Lu S.E."/>
        </authorList>
    </citation>
    <scope>NUCLEOTIDE SEQUENCE [LARGE SCALE GENOMIC DNA]</scope>
    <source>
        <strain evidence="5 6">UFB2</strain>
    </source>
</reference>
<evidence type="ECO:0000259" key="4">
    <source>
        <dbReference type="Pfam" id="PF07804"/>
    </source>
</evidence>
<comment type="similarity">
    <text evidence="1">Belongs to the HipA Ser/Thr kinase family.</text>
</comment>
<dbReference type="PANTHER" id="PTHR37419">
    <property type="entry name" value="SERINE/THREONINE-PROTEIN KINASE TOXIN HIPA"/>
    <property type="match status" value="1"/>
</dbReference>
<dbReference type="InterPro" id="IPR012893">
    <property type="entry name" value="HipA-like_C"/>
</dbReference>
<evidence type="ECO:0000313" key="5">
    <source>
        <dbReference type="EMBL" id="AKJ98576.1"/>
    </source>
</evidence>
<reference evidence="6" key="2">
    <citation type="submission" date="2015-03" db="EMBL/GenBank/DDBJ databases">
        <authorList>
            <person name="Deng P."/>
            <person name="Lu S."/>
        </authorList>
    </citation>
    <scope>NUCLEOTIDE SEQUENCE [LARGE SCALE GENOMIC DNA]</scope>
    <source>
        <strain evidence="6">UFB2</strain>
    </source>
</reference>
<dbReference type="PIRSF" id="PIRSF028135">
    <property type="entry name" value="UCP028135_HipA-like"/>
    <property type="match status" value="1"/>
</dbReference>
<sequence length="438" mass="49844">MVGQLTIQAYIKGHWHDAMVLSVSDAQKVDESRCAASYAQSYLVEFIDKFETLFEPAVSVNLPLSWNPVDSKGYPPFVYDIIPAGAARKSLQRRFGGERPVGMDMGFFLLSRCTPSPIGHLRVKESFEQIDQTRKEAFARKEVVERTSDFLEYAYESGAALGGATGAQGEAPKLTMVEGEDGDLYADAMLCDEHARRHWLVKFARNQGTERDKNILRTEYHYYKAISQLGLNTIATDGLVLEEADKPSLWMPRFDRRVADGEVERIPVESIYSVCGNTEPGSRMNHEDVLRRLVNLWRMNGQDAELEDLVFEYLRRDLLNRILGNSDNHGRNMAIFRYQNTFELAPIYDLAPMVLDPEGVTRATKWESEHMGSPDWKTICGYFQDLVSTDVLFERLRGAAETFRALPDLLVDLPDEVRRAQSIPMNNLDKRLAEWGLR</sequence>
<evidence type="ECO:0000256" key="1">
    <source>
        <dbReference type="ARBA" id="ARBA00010164"/>
    </source>
</evidence>
<dbReference type="GO" id="GO:0005829">
    <property type="term" value="C:cytosol"/>
    <property type="evidence" value="ECO:0007669"/>
    <property type="project" value="TreeGrafter"/>
</dbReference>
<feature type="domain" description="HipA-like C-terminal" evidence="4">
    <location>
        <begin position="167"/>
        <end position="368"/>
    </location>
</feature>
<keyword evidence="3" id="KW-0418">Kinase</keyword>
<organism evidence="5 6">
    <name type="scientific">Pseudomonas chlororaphis</name>
    <dbReference type="NCBI Taxonomy" id="587753"/>
    <lineage>
        <taxon>Bacteria</taxon>
        <taxon>Pseudomonadati</taxon>
        <taxon>Pseudomonadota</taxon>
        <taxon>Gammaproteobacteria</taxon>
        <taxon>Pseudomonadales</taxon>
        <taxon>Pseudomonadaceae</taxon>
        <taxon>Pseudomonas</taxon>
    </lineage>
</organism>
<evidence type="ECO:0000256" key="2">
    <source>
        <dbReference type="ARBA" id="ARBA00022679"/>
    </source>
</evidence>
<evidence type="ECO:0000256" key="3">
    <source>
        <dbReference type="ARBA" id="ARBA00022777"/>
    </source>
</evidence>
<dbReference type="AlphaFoldDB" id="A0A0G3GIG0"/>
<dbReference type="InterPro" id="IPR052028">
    <property type="entry name" value="HipA_Ser/Thr_kinase"/>
</dbReference>
<gene>
    <name evidence="5" type="ORF">VM99_11110</name>
</gene>
<name>A0A0G3GIG0_9PSED</name>
<dbReference type="PATRIC" id="fig|587753.11.peg.2261"/>
<dbReference type="Pfam" id="PF07804">
    <property type="entry name" value="HipA_C"/>
    <property type="match status" value="1"/>
</dbReference>
<protein>
    <submittedName>
        <fullName evidence="5">Toxin HipA</fullName>
    </submittedName>
</protein>
<evidence type="ECO:0000313" key="6">
    <source>
        <dbReference type="Proteomes" id="UP000035212"/>
    </source>
</evidence>
<dbReference type="GO" id="GO:0004674">
    <property type="term" value="F:protein serine/threonine kinase activity"/>
    <property type="evidence" value="ECO:0007669"/>
    <property type="project" value="TreeGrafter"/>
</dbReference>
<dbReference type="InterPro" id="IPR016869">
    <property type="entry name" value="UCP028135_HipA-like"/>
</dbReference>
<accession>A0A0G3GIG0</accession>
<dbReference type="PANTHER" id="PTHR37419:SF8">
    <property type="entry name" value="TOXIN YJJJ"/>
    <property type="match status" value="1"/>
</dbReference>
<proteinExistence type="inferred from homology"/>
<dbReference type="EMBL" id="CP011020">
    <property type="protein sequence ID" value="AKJ98576.1"/>
    <property type="molecule type" value="Genomic_DNA"/>
</dbReference>
<keyword evidence="2" id="KW-0808">Transferase</keyword>